<sequence>MNAPAATVRDLPHALHDADRFTAQLAGRRPAVFLDYDGVLTPIVDRPEDALISDGMRDTVRALARRCPVCVVSGRDRTVVQQLMGIDDLVVAGSHGFDIWSPQEGTIAHDAGSGFSDLIAKVTDRLRSDLGAVPGVVIEPKKASVALHYRLVDPDQHPRTAATVDAVLAEYEGQLKVTPGKMVYELQPKIDWNKGRAVEYLLTTLGLDSDDVVPLYLGDDVTDEDAFRVLSGRGVGIIVGHPDDPEVAGRPTAADFVLSSPAEVERLLSTLAR</sequence>
<comment type="cofactor">
    <cofactor evidence="6">
        <name>Mg(2+)</name>
        <dbReference type="ChEBI" id="CHEBI:18420"/>
    </cofactor>
</comment>
<dbReference type="SUPFAM" id="SSF56784">
    <property type="entry name" value="HAD-like"/>
    <property type="match status" value="1"/>
</dbReference>
<dbReference type="CDD" id="cd01627">
    <property type="entry name" value="HAD_TPP"/>
    <property type="match status" value="1"/>
</dbReference>
<dbReference type="PANTHER" id="PTHR43768:SF3">
    <property type="entry name" value="TREHALOSE 6-PHOSPHATE PHOSPHATASE"/>
    <property type="match status" value="1"/>
</dbReference>
<dbReference type="Proteomes" id="UP000586918">
    <property type="component" value="Unassembled WGS sequence"/>
</dbReference>
<gene>
    <name evidence="7" type="primary">otsB</name>
    <name evidence="7" type="ORF">HF519_12775</name>
</gene>
<evidence type="ECO:0000256" key="5">
    <source>
        <dbReference type="ARBA" id="ARBA00024179"/>
    </source>
</evidence>
<comment type="caution">
    <text evidence="7">The sequence shown here is derived from an EMBL/GenBank/DDBJ whole genome shotgun (WGS) entry which is preliminary data.</text>
</comment>
<dbReference type="Gene3D" id="3.30.70.1020">
    <property type="entry name" value="Trehalose-6-phosphate phosphatase related protein, domain 2"/>
    <property type="match status" value="1"/>
</dbReference>
<comment type="function">
    <text evidence="5 6">Removes the phosphate from trehalose 6-phosphate to produce free trehalose.</text>
</comment>
<dbReference type="RefSeq" id="WP_169413137.1">
    <property type="nucleotide sequence ID" value="NZ_JAAXKZ010000038.1"/>
</dbReference>
<dbReference type="Pfam" id="PF02358">
    <property type="entry name" value="Trehalose_PPase"/>
    <property type="match status" value="1"/>
</dbReference>
<dbReference type="PANTHER" id="PTHR43768">
    <property type="entry name" value="TREHALOSE 6-PHOSPHATE PHOSPHATASE"/>
    <property type="match status" value="1"/>
</dbReference>
<dbReference type="InterPro" id="IPR003337">
    <property type="entry name" value="Trehalose_PPase"/>
</dbReference>
<dbReference type="Gene3D" id="3.40.50.1000">
    <property type="entry name" value="HAD superfamily/HAD-like"/>
    <property type="match status" value="1"/>
</dbReference>
<dbReference type="GO" id="GO:0004805">
    <property type="term" value="F:trehalose-phosphatase activity"/>
    <property type="evidence" value="ECO:0007669"/>
    <property type="project" value="UniProtKB-EC"/>
</dbReference>
<keyword evidence="4 6" id="KW-0378">Hydrolase</keyword>
<evidence type="ECO:0000256" key="6">
    <source>
        <dbReference type="RuleBase" id="RU361117"/>
    </source>
</evidence>
<reference evidence="7 8" key="1">
    <citation type="submission" date="2020-04" db="EMBL/GenBank/DDBJ databases">
        <authorList>
            <person name="Klaysubun C."/>
            <person name="Duangmal K."/>
            <person name="Lipun K."/>
        </authorList>
    </citation>
    <scope>NUCLEOTIDE SEQUENCE [LARGE SCALE GENOMIC DNA]</scope>
    <source>
        <strain evidence="7 8">DSM 45300</strain>
    </source>
</reference>
<dbReference type="NCBIfam" id="TIGR00685">
    <property type="entry name" value="T6PP"/>
    <property type="match status" value="1"/>
</dbReference>
<comment type="similarity">
    <text evidence="3 6">Belongs to the trehalose phosphatase family.</text>
</comment>
<organism evidence="7 8">
    <name type="scientific">Pseudonocardia bannensis</name>
    <dbReference type="NCBI Taxonomy" id="630973"/>
    <lineage>
        <taxon>Bacteria</taxon>
        <taxon>Bacillati</taxon>
        <taxon>Actinomycetota</taxon>
        <taxon>Actinomycetes</taxon>
        <taxon>Pseudonocardiales</taxon>
        <taxon>Pseudonocardiaceae</taxon>
        <taxon>Pseudonocardia</taxon>
    </lineage>
</organism>
<dbReference type="NCBIfam" id="TIGR01484">
    <property type="entry name" value="HAD-SF-IIB"/>
    <property type="match status" value="1"/>
</dbReference>
<evidence type="ECO:0000256" key="4">
    <source>
        <dbReference type="ARBA" id="ARBA00022801"/>
    </source>
</evidence>
<evidence type="ECO:0000256" key="3">
    <source>
        <dbReference type="ARBA" id="ARBA00008770"/>
    </source>
</evidence>
<protein>
    <recommendedName>
        <fullName evidence="6">Trehalose 6-phosphate phosphatase</fullName>
        <ecNumber evidence="6">3.1.3.12</ecNumber>
    </recommendedName>
</protein>
<dbReference type="EC" id="3.1.3.12" evidence="6"/>
<dbReference type="GO" id="GO:0005992">
    <property type="term" value="P:trehalose biosynthetic process"/>
    <property type="evidence" value="ECO:0007669"/>
    <property type="project" value="UniProtKB-UniPathway"/>
</dbReference>
<evidence type="ECO:0000313" key="8">
    <source>
        <dbReference type="Proteomes" id="UP000586918"/>
    </source>
</evidence>
<keyword evidence="8" id="KW-1185">Reference proteome</keyword>
<dbReference type="EMBL" id="JAAXKZ010000038">
    <property type="protein sequence ID" value="NMH92429.1"/>
    <property type="molecule type" value="Genomic_DNA"/>
</dbReference>
<dbReference type="InterPro" id="IPR006379">
    <property type="entry name" value="HAD-SF_hydro_IIB"/>
</dbReference>
<dbReference type="InterPro" id="IPR023214">
    <property type="entry name" value="HAD_sf"/>
</dbReference>
<proteinExistence type="inferred from homology"/>
<evidence type="ECO:0000313" key="7">
    <source>
        <dbReference type="EMBL" id="NMH92429.1"/>
    </source>
</evidence>
<dbReference type="GO" id="GO:0046872">
    <property type="term" value="F:metal ion binding"/>
    <property type="evidence" value="ECO:0007669"/>
    <property type="project" value="UniProtKB-KW"/>
</dbReference>
<dbReference type="InterPro" id="IPR036412">
    <property type="entry name" value="HAD-like_sf"/>
</dbReference>
<keyword evidence="6" id="KW-0479">Metal-binding</keyword>
<evidence type="ECO:0000256" key="2">
    <source>
        <dbReference type="ARBA" id="ARBA00005199"/>
    </source>
</evidence>
<name>A0A848DIR4_9PSEU</name>
<evidence type="ECO:0000256" key="1">
    <source>
        <dbReference type="ARBA" id="ARBA00000500"/>
    </source>
</evidence>
<dbReference type="AlphaFoldDB" id="A0A848DIR4"/>
<dbReference type="UniPathway" id="UPA00299"/>
<dbReference type="InterPro" id="IPR044651">
    <property type="entry name" value="OTSB-like"/>
</dbReference>
<comment type="catalytic activity">
    <reaction evidence="1 6">
        <text>alpha,alpha-trehalose 6-phosphate + H2O = alpha,alpha-trehalose + phosphate</text>
        <dbReference type="Rhea" id="RHEA:23420"/>
        <dbReference type="ChEBI" id="CHEBI:15377"/>
        <dbReference type="ChEBI" id="CHEBI:16551"/>
        <dbReference type="ChEBI" id="CHEBI:43474"/>
        <dbReference type="ChEBI" id="CHEBI:58429"/>
        <dbReference type="EC" id="3.1.3.12"/>
    </reaction>
</comment>
<keyword evidence="6" id="KW-0460">Magnesium</keyword>
<comment type="pathway">
    <text evidence="2 6">Glycan biosynthesis; trehalose biosynthesis.</text>
</comment>
<accession>A0A848DIR4</accession>